<feature type="signal peptide" evidence="1">
    <location>
        <begin position="1"/>
        <end position="36"/>
    </location>
</feature>
<gene>
    <name evidence="2" type="ORF">IC229_34370</name>
</gene>
<protein>
    <submittedName>
        <fullName evidence="2">Uncharacterized protein</fullName>
    </submittedName>
</protein>
<sequence>MKRLLTLRSVLQHPASRLAGLLLSSGLLAFSTQATTYPVTTTANAGAGSLRPAILDANADASATAANPHVVTCPLPTSSTSSGGKASRCGWLQNGSITIL</sequence>
<keyword evidence="3" id="KW-1185">Reference proteome</keyword>
<proteinExistence type="predicted"/>
<evidence type="ECO:0000313" key="3">
    <source>
        <dbReference type="Proteomes" id="UP000598820"/>
    </source>
</evidence>
<dbReference type="AlphaFoldDB" id="A0A927GAX4"/>
<keyword evidence="1" id="KW-0732">Signal</keyword>
<organism evidence="2 3">
    <name type="scientific">Spirosoma profusum</name>
    <dbReference type="NCBI Taxonomy" id="2771354"/>
    <lineage>
        <taxon>Bacteria</taxon>
        <taxon>Pseudomonadati</taxon>
        <taxon>Bacteroidota</taxon>
        <taxon>Cytophagia</taxon>
        <taxon>Cytophagales</taxon>
        <taxon>Cytophagaceae</taxon>
        <taxon>Spirosoma</taxon>
    </lineage>
</organism>
<dbReference type="Proteomes" id="UP000598820">
    <property type="component" value="Unassembled WGS sequence"/>
</dbReference>
<feature type="chain" id="PRO_5037657476" evidence="1">
    <location>
        <begin position="37"/>
        <end position="100"/>
    </location>
</feature>
<accession>A0A927GAX4</accession>
<dbReference type="RefSeq" id="WP_190893465.1">
    <property type="nucleotide sequence ID" value="NZ_JACWZY010000069.1"/>
</dbReference>
<reference evidence="2" key="1">
    <citation type="submission" date="2020-09" db="EMBL/GenBank/DDBJ databases">
        <authorList>
            <person name="Kim M.K."/>
        </authorList>
    </citation>
    <scope>NUCLEOTIDE SEQUENCE</scope>
    <source>
        <strain evidence="2">BT702</strain>
    </source>
</reference>
<name>A0A927GAX4_9BACT</name>
<dbReference type="EMBL" id="JACWZY010000069">
    <property type="protein sequence ID" value="MBD2705743.1"/>
    <property type="molecule type" value="Genomic_DNA"/>
</dbReference>
<evidence type="ECO:0000256" key="1">
    <source>
        <dbReference type="SAM" id="SignalP"/>
    </source>
</evidence>
<evidence type="ECO:0000313" key="2">
    <source>
        <dbReference type="EMBL" id="MBD2705743.1"/>
    </source>
</evidence>
<comment type="caution">
    <text evidence="2">The sequence shown here is derived from an EMBL/GenBank/DDBJ whole genome shotgun (WGS) entry which is preliminary data.</text>
</comment>